<dbReference type="Proteomes" id="UP001357733">
    <property type="component" value="Unassembled WGS sequence"/>
</dbReference>
<keyword evidence="1" id="KW-0812">Transmembrane</keyword>
<accession>A0AAW9MZ83</accession>
<keyword evidence="1" id="KW-1133">Transmembrane helix</keyword>
<keyword evidence="3" id="KW-1185">Reference proteome</keyword>
<feature type="transmembrane region" description="Helical" evidence="1">
    <location>
        <begin position="35"/>
        <end position="53"/>
    </location>
</feature>
<protein>
    <submittedName>
        <fullName evidence="2">Uncharacterized protein</fullName>
    </submittedName>
</protein>
<evidence type="ECO:0000256" key="1">
    <source>
        <dbReference type="SAM" id="Phobius"/>
    </source>
</evidence>
<evidence type="ECO:0000313" key="2">
    <source>
        <dbReference type="EMBL" id="MEB3429372.1"/>
    </source>
</evidence>
<dbReference type="RefSeq" id="WP_324619564.1">
    <property type="nucleotide sequence ID" value="NZ_JAYKOT010000003.1"/>
</dbReference>
<feature type="transmembrane region" description="Helical" evidence="1">
    <location>
        <begin position="6"/>
        <end position="23"/>
    </location>
</feature>
<dbReference type="EMBL" id="JAYKOT010000003">
    <property type="protein sequence ID" value="MEB3429372.1"/>
    <property type="molecule type" value="Genomic_DNA"/>
</dbReference>
<name>A0AAW9MZ83_9FIRM</name>
<sequence>MGEIIFVILALIFISAALLNLKQGRDIEVFMVPDIKMKVAFFILGIVLILVGIRLNVGLIRWVFIFSFVFLTFTLIINQGFTKKDFIYFNGLNIFLSNKNIKKLYYISTISKSRDNLLKILVRGNLLKKEYYIKQATENTLNKILKLNKTDYFPIGTKAKDVKEYKNK</sequence>
<organism evidence="2 3">
    <name type="scientific">Citroniella saccharovorans</name>
    <dbReference type="NCBI Taxonomy" id="2053367"/>
    <lineage>
        <taxon>Bacteria</taxon>
        <taxon>Bacillati</taxon>
        <taxon>Bacillota</taxon>
        <taxon>Tissierellia</taxon>
        <taxon>Tissierellales</taxon>
        <taxon>Peptoniphilaceae</taxon>
        <taxon>Citroniella</taxon>
    </lineage>
</organism>
<gene>
    <name evidence="2" type="ORF">VLK81_04970</name>
</gene>
<evidence type="ECO:0000313" key="3">
    <source>
        <dbReference type="Proteomes" id="UP001357733"/>
    </source>
</evidence>
<comment type="caution">
    <text evidence="2">The sequence shown here is derived from an EMBL/GenBank/DDBJ whole genome shotgun (WGS) entry which is preliminary data.</text>
</comment>
<keyword evidence="1" id="KW-0472">Membrane</keyword>
<proteinExistence type="predicted"/>
<dbReference type="AlphaFoldDB" id="A0AAW9MZ83"/>
<feature type="transmembrane region" description="Helical" evidence="1">
    <location>
        <begin position="59"/>
        <end position="77"/>
    </location>
</feature>
<reference evidence="2 3" key="1">
    <citation type="submission" date="2024-01" db="EMBL/GenBank/DDBJ databases">
        <title>Complete genome sequence of Citroniella saccharovorans strain M6.X9, isolated from human fecal sample.</title>
        <authorList>
            <person name="Cheng G."/>
            <person name="Westerholm M."/>
            <person name="Schnurer A."/>
        </authorList>
    </citation>
    <scope>NUCLEOTIDE SEQUENCE [LARGE SCALE GENOMIC DNA]</scope>
    <source>
        <strain evidence="2 3">DSM 29873</strain>
    </source>
</reference>